<dbReference type="KEGG" id="mbr:MONBRDRAFT_12118"/>
<accession>A9VB99</accession>
<evidence type="ECO:0000256" key="1">
    <source>
        <dbReference type="SAM" id="MobiDB-lite"/>
    </source>
</evidence>
<proteinExistence type="predicted"/>
<feature type="compositionally biased region" description="Low complexity" evidence="1">
    <location>
        <begin position="46"/>
        <end position="64"/>
    </location>
</feature>
<feature type="region of interest" description="Disordered" evidence="1">
    <location>
        <begin position="414"/>
        <end position="488"/>
    </location>
</feature>
<feature type="region of interest" description="Disordered" evidence="1">
    <location>
        <begin position="372"/>
        <end position="399"/>
    </location>
</feature>
<dbReference type="AlphaFoldDB" id="A9VB99"/>
<protein>
    <submittedName>
        <fullName evidence="2">Uncharacterized protein</fullName>
    </submittedName>
</protein>
<dbReference type="GeneID" id="5895305"/>
<evidence type="ECO:0000313" key="3">
    <source>
        <dbReference type="Proteomes" id="UP000001357"/>
    </source>
</evidence>
<feature type="compositionally biased region" description="Polar residues" evidence="1">
    <location>
        <begin position="126"/>
        <end position="146"/>
    </location>
</feature>
<dbReference type="InParanoid" id="A9VB99"/>
<gene>
    <name evidence="2" type="ORF">MONBRDRAFT_12118</name>
</gene>
<evidence type="ECO:0000313" key="2">
    <source>
        <dbReference type="EMBL" id="EDQ85200.1"/>
    </source>
</evidence>
<feature type="compositionally biased region" description="Polar residues" evidence="1">
    <location>
        <begin position="419"/>
        <end position="432"/>
    </location>
</feature>
<organism evidence="2 3">
    <name type="scientific">Monosiga brevicollis</name>
    <name type="common">Choanoflagellate</name>
    <dbReference type="NCBI Taxonomy" id="81824"/>
    <lineage>
        <taxon>Eukaryota</taxon>
        <taxon>Choanoflagellata</taxon>
        <taxon>Craspedida</taxon>
        <taxon>Salpingoecidae</taxon>
        <taxon>Monosiga</taxon>
    </lineage>
</organism>
<dbReference type="Proteomes" id="UP000001357">
    <property type="component" value="Unassembled WGS sequence"/>
</dbReference>
<feature type="region of interest" description="Disordered" evidence="1">
    <location>
        <begin position="42"/>
        <end position="254"/>
    </location>
</feature>
<sequence length="488" mass="52157">MEAPSSPTTPTYGRSISRLGHLSRLMEHELQVETVRETLAKFDINSTPSSPSAASPGFPSTSPAGHRRRSSSRSRRSSSFSAPRTSAIASPGPFSPHNNKTESNASPNAGPHAHAAAVSPPGLTASPDTSLESFVSTSTSPSNGPASQDRPARPTAAHVTRRRNSISSSSPSASPSAHYGQFIREPRDLKTLPPLRLAPPEAPNHRPRPSAAQSPSALGLDVCRRRSSLTRNRSADDDDATTNGPLDPHTSPWRGYAARRDANLDMDDFLAKPSPPTPDQTRGPSSEARRRVNRRRSLSLTRHQPAALHEEATRRGSDDPALVRPHLDGVAPLPCRPAAVRRASVHVSLAHRAISDGYEAPRRRSDGAIHLRSDSESARPQAPSAVRGPAPHGRRVSSLSDGELGAKLRQLHDSWALPATTSRPDPADQTSHSPRRADSGIGRSDLNLLTAPRPSAGDNVVKRLADAAFSSSDDSDSELSDNEQIFHC</sequence>
<feature type="compositionally biased region" description="Low complexity" evidence="1">
    <location>
        <begin position="165"/>
        <end position="177"/>
    </location>
</feature>
<feature type="region of interest" description="Disordered" evidence="1">
    <location>
        <begin position="267"/>
        <end position="325"/>
    </location>
</feature>
<name>A9VB99_MONBE</name>
<dbReference type="RefSeq" id="XP_001750025.1">
    <property type="nucleotide sequence ID" value="XM_001749973.1"/>
</dbReference>
<feature type="compositionally biased region" description="Basic and acidic residues" evidence="1">
    <location>
        <begin position="308"/>
        <end position="318"/>
    </location>
</feature>
<dbReference type="EMBL" id="CH991576">
    <property type="protein sequence ID" value="EDQ85200.1"/>
    <property type="molecule type" value="Genomic_DNA"/>
</dbReference>
<reference evidence="2 3" key="1">
    <citation type="journal article" date="2008" name="Nature">
        <title>The genome of the choanoflagellate Monosiga brevicollis and the origin of metazoans.</title>
        <authorList>
            <consortium name="JGI Sequencing"/>
            <person name="King N."/>
            <person name="Westbrook M.J."/>
            <person name="Young S.L."/>
            <person name="Kuo A."/>
            <person name="Abedin M."/>
            <person name="Chapman J."/>
            <person name="Fairclough S."/>
            <person name="Hellsten U."/>
            <person name="Isogai Y."/>
            <person name="Letunic I."/>
            <person name="Marr M."/>
            <person name="Pincus D."/>
            <person name="Putnam N."/>
            <person name="Rokas A."/>
            <person name="Wright K.J."/>
            <person name="Zuzow R."/>
            <person name="Dirks W."/>
            <person name="Good M."/>
            <person name="Goodstein D."/>
            <person name="Lemons D."/>
            <person name="Li W."/>
            <person name="Lyons J.B."/>
            <person name="Morris A."/>
            <person name="Nichols S."/>
            <person name="Richter D.J."/>
            <person name="Salamov A."/>
            <person name="Bork P."/>
            <person name="Lim W.A."/>
            <person name="Manning G."/>
            <person name="Miller W.T."/>
            <person name="McGinnis W."/>
            <person name="Shapiro H."/>
            <person name="Tjian R."/>
            <person name="Grigoriev I.V."/>
            <person name="Rokhsar D."/>
        </authorList>
    </citation>
    <scope>NUCLEOTIDE SEQUENCE [LARGE SCALE GENOMIC DNA]</scope>
    <source>
        <strain evidence="3">MX1 / ATCC 50154</strain>
    </source>
</reference>
<keyword evidence="3" id="KW-1185">Reference proteome</keyword>
<feature type="compositionally biased region" description="Polar residues" evidence="1">
    <location>
        <begin position="96"/>
        <end position="107"/>
    </location>
</feature>
<feature type="compositionally biased region" description="Basic residues" evidence="1">
    <location>
        <begin position="65"/>
        <end position="76"/>
    </location>
</feature>